<dbReference type="Proteomes" id="UP001365542">
    <property type="component" value="Unassembled WGS sequence"/>
</dbReference>
<comment type="caution">
    <text evidence="2">The sequence shown here is derived from an EMBL/GenBank/DDBJ whole genome shotgun (WGS) entry which is preliminary data.</text>
</comment>
<name>A0AAV9WW09_9PEZI</name>
<proteinExistence type="predicted"/>
<organism evidence="2 3">
    <name type="scientific">Orbilia ellipsospora</name>
    <dbReference type="NCBI Taxonomy" id="2528407"/>
    <lineage>
        <taxon>Eukaryota</taxon>
        <taxon>Fungi</taxon>
        <taxon>Dikarya</taxon>
        <taxon>Ascomycota</taxon>
        <taxon>Pezizomycotina</taxon>
        <taxon>Orbiliomycetes</taxon>
        <taxon>Orbiliales</taxon>
        <taxon>Orbiliaceae</taxon>
        <taxon>Orbilia</taxon>
    </lineage>
</organism>
<feature type="signal peptide" evidence="1">
    <location>
        <begin position="1"/>
        <end position="19"/>
    </location>
</feature>
<reference evidence="2 3" key="1">
    <citation type="submission" date="2019-10" db="EMBL/GenBank/DDBJ databases">
        <authorList>
            <person name="Palmer J.M."/>
        </authorList>
    </citation>
    <scope>NUCLEOTIDE SEQUENCE [LARGE SCALE GENOMIC DNA]</scope>
    <source>
        <strain evidence="2 3">TWF694</strain>
    </source>
</reference>
<keyword evidence="1" id="KW-0732">Signal</keyword>
<evidence type="ECO:0000313" key="3">
    <source>
        <dbReference type="Proteomes" id="UP001365542"/>
    </source>
</evidence>
<feature type="chain" id="PRO_5043485792" evidence="1">
    <location>
        <begin position="20"/>
        <end position="296"/>
    </location>
</feature>
<protein>
    <submittedName>
        <fullName evidence="2">Uncharacterized protein</fullName>
    </submittedName>
</protein>
<dbReference type="EMBL" id="JAVHJO010000015">
    <property type="protein sequence ID" value="KAK6527743.1"/>
    <property type="molecule type" value="Genomic_DNA"/>
</dbReference>
<dbReference type="AlphaFoldDB" id="A0AAV9WW09"/>
<evidence type="ECO:0000313" key="2">
    <source>
        <dbReference type="EMBL" id="KAK6527743.1"/>
    </source>
</evidence>
<sequence length="296" mass="33474">MVRLAAQILWTSWFILARSFQINFNSLLRHMQFVDNWEQYSASEESCKAVTAEGADPFYGDIRFRTTPDDGDTPVTIALYTSIDCDEYMPFAIIRFYTAPGYDQIVVPEEIDPDELNNAFYLRLTGWKEWRVIDPDSPEWDIVEGVRLQPGEVALESMLNGWVNAGSLVVEFGPILPDVDIKTLGTDMPAPSKFTGQRAVRYMKSPPEDDLEGFAPRFWRDSAACAMSEELAPDDEHEFNGFKKPFTIANSITQDEEWELFSPQNTRNGNQNNLVAGDIDPDALGSLTSFEKAIIE</sequence>
<accession>A0AAV9WW09</accession>
<evidence type="ECO:0000256" key="1">
    <source>
        <dbReference type="SAM" id="SignalP"/>
    </source>
</evidence>
<keyword evidence="3" id="KW-1185">Reference proteome</keyword>
<gene>
    <name evidence="2" type="ORF">TWF694_004723</name>
</gene>